<keyword evidence="3" id="KW-1185">Reference proteome</keyword>
<protein>
    <submittedName>
        <fullName evidence="2">Uncharacterized protein</fullName>
    </submittedName>
</protein>
<dbReference type="EMBL" id="MCGO01000084">
    <property type="protein sequence ID" value="ORY30126.1"/>
    <property type="molecule type" value="Genomic_DNA"/>
</dbReference>
<sequence length="134" mass="15141">MQIDKDLRRSRVLNTLQHVAYTHNYPHIHRPCVTQPLRPSSLFPSTSSLTHYPFPVSLQDPCHALTLPTHTHTTLQIFSVPATLACFTSFPITHDPQIPHRSRETIRKLPSIPGPPQRLATPVLPLARRPPSRA</sequence>
<evidence type="ECO:0000256" key="1">
    <source>
        <dbReference type="SAM" id="MobiDB-lite"/>
    </source>
</evidence>
<evidence type="ECO:0000313" key="2">
    <source>
        <dbReference type="EMBL" id="ORY30126.1"/>
    </source>
</evidence>
<accession>A0A1Y2B609</accession>
<evidence type="ECO:0000313" key="3">
    <source>
        <dbReference type="Proteomes" id="UP000193642"/>
    </source>
</evidence>
<gene>
    <name evidence="2" type="ORF">BCR33DRAFT_569714</name>
</gene>
<name>A0A1Y2B609_9FUNG</name>
<reference evidence="2 3" key="1">
    <citation type="submission" date="2016-07" db="EMBL/GenBank/DDBJ databases">
        <title>Pervasive Adenine N6-methylation of Active Genes in Fungi.</title>
        <authorList>
            <consortium name="DOE Joint Genome Institute"/>
            <person name="Mondo S.J."/>
            <person name="Dannebaum R.O."/>
            <person name="Kuo R.C."/>
            <person name="Labutti K."/>
            <person name="Haridas S."/>
            <person name="Kuo A."/>
            <person name="Salamov A."/>
            <person name="Ahrendt S.R."/>
            <person name="Lipzen A."/>
            <person name="Sullivan W."/>
            <person name="Andreopoulos W.B."/>
            <person name="Clum A."/>
            <person name="Lindquist E."/>
            <person name="Daum C."/>
            <person name="Ramamoorthy G.K."/>
            <person name="Gryganskyi A."/>
            <person name="Culley D."/>
            <person name="Magnuson J.K."/>
            <person name="James T.Y."/>
            <person name="O'Malley M.A."/>
            <person name="Stajich J.E."/>
            <person name="Spatafora J.W."/>
            <person name="Visel A."/>
            <person name="Grigoriev I.V."/>
        </authorList>
    </citation>
    <scope>NUCLEOTIDE SEQUENCE [LARGE SCALE GENOMIC DNA]</scope>
    <source>
        <strain evidence="2 3">JEL800</strain>
    </source>
</reference>
<feature type="region of interest" description="Disordered" evidence="1">
    <location>
        <begin position="107"/>
        <end position="134"/>
    </location>
</feature>
<dbReference type="AlphaFoldDB" id="A0A1Y2B609"/>
<organism evidence="2 3">
    <name type="scientific">Rhizoclosmatium globosum</name>
    <dbReference type="NCBI Taxonomy" id="329046"/>
    <lineage>
        <taxon>Eukaryota</taxon>
        <taxon>Fungi</taxon>
        <taxon>Fungi incertae sedis</taxon>
        <taxon>Chytridiomycota</taxon>
        <taxon>Chytridiomycota incertae sedis</taxon>
        <taxon>Chytridiomycetes</taxon>
        <taxon>Chytridiales</taxon>
        <taxon>Chytriomycetaceae</taxon>
        <taxon>Rhizoclosmatium</taxon>
    </lineage>
</organism>
<proteinExistence type="predicted"/>
<dbReference type="Proteomes" id="UP000193642">
    <property type="component" value="Unassembled WGS sequence"/>
</dbReference>
<comment type="caution">
    <text evidence="2">The sequence shown here is derived from an EMBL/GenBank/DDBJ whole genome shotgun (WGS) entry which is preliminary data.</text>
</comment>